<dbReference type="RefSeq" id="WP_129425573.1">
    <property type="nucleotide sequence ID" value="NZ_SDWV01000004.1"/>
</dbReference>
<dbReference type="EMBL" id="SDWV01000004">
    <property type="protein sequence ID" value="RYC13364.1"/>
    <property type="molecule type" value="Genomic_DNA"/>
</dbReference>
<accession>A0A4Q2T8G6</accession>
<name>A0A4Q2T8G6_9ACTN</name>
<evidence type="ECO:0000313" key="2">
    <source>
        <dbReference type="Proteomes" id="UP000291101"/>
    </source>
</evidence>
<proteinExistence type="predicted"/>
<sequence length="124" mass="13574">MDHFSLYADGRESSLTFPCGELPVDDALVAAGVEPNGSFWEGVLHYAGRRLAGRVELDSEGSMFCAIGPARLLERIRTVMTPYVTGAAAVVDLVERARAEGIDLEEWRPPRSLVDRVLGRGRDD</sequence>
<protein>
    <submittedName>
        <fullName evidence="1">Uncharacterized protein</fullName>
    </submittedName>
</protein>
<keyword evidence="2" id="KW-1185">Reference proteome</keyword>
<dbReference type="OrthoDB" id="8657476at2"/>
<evidence type="ECO:0000313" key="1">
    <source>
        <dbReference type="EMBL" id="RYC13364.1"/>
    </source>
</evidence>
<gene>
    <name evidence="1" type="ORF">EUA94_05720</name>
</gene>
<dbReference type="AlphaFoldDB" id="A0A4Q2T8G6"/>
<reference evidence="1 2" key="1">
    <citation type="submission" date="2019-01" db="EMBL/GenBank/DDBJ databases">
        <title>Novel species of Nocardioides.</title>
        <authorList>
            <person name="Liu Q."/>
            <person name="X Y.-H."/>
        </authorList>
    </citation>
    <scope>NUCLEOTIDE SEQUENCE [LARGE SCALE GENOMIC DNA]</scope>
    <source>
        <strain evidence="1 2">HLT2-9</strain>
    </source>
</reference>
<dbReference type="Proteomes" id="UP000291101">
    <property type="component" value="Unassembled WGS sequence"/>
</dbReference>
<comment type="caution">
    <text evidence="1">The sequence shown here is derived from an EMBL/GenBank/DDBJ whole genome shotgun (WGS) entry which is preliminary data.</text>
</comment>
<organism evidence="1 2">
    <name type="scientific">Nocardioides zhouii</name>
    <dbReference type="NCBI Taxonomy" id="1168729"/>
    <lineage>
        <taxon>Bacteria</taxon>
        <taxon>Bacillati</taxon>
        <taxon>Actinomycetota</taxon>
        <taxon>Actinomycetes</taxon>
        <taxon>Propionibacteriales</taxon>
        <taxon>Nocardioidaceae</taxon>
        <taxon>Nocardioides</taxon>
    </lineage>
</organism>